<dbReference type="AlphaFoldDB" id="A0A839GYE6"/>
<name>A0A839GYE6_9BACT</name>
<dbReference type="CDD" id="cd06259">
    <property type="entry name" value="YdcF-like"/>
    <property type="match status" value="1"/>
</dbReference>
<dbReference type="InterPro" id="IPR003848">
    <property type="entry name" value="DUF218"/>
</dbReference>
<proteinExistence type="predicted"/>
<keyword evidence="3" id="KW-1185">Reference proteome</keyword>
<gene>
    <name evidence="2" type="ORF">FHS90_003431</name>
</gene>
<dbReference type="Proteomes" id="UP000563094">
    <property type="component" value="Unassembled WGS sequence"/>
</dbReference>
<dbReference type="InterPro" id="IPR014729">
    <property type="entry name" value="Rossmann-like_a/b/a_fold"/>
</dbReference>
<dbReference type="Pfam" id="PF02698">
    <property type="entry name" value="DUF218"/>
    <property type="match status" value="1"/>
</dbReference>
<evidence type="ECO:0000313" key="3">
    <source>
        <dbReference type="Proteomes" id="UP000563094"/>
    </source>
</evidence>
<protein>
    <recommendedName>
        <fullName evidence="1">DUF218 domain-containing protein</fullName>
    </recommendedName>
</protein>
<evidence type="ECO:0000313" key="2">
    <source>
        <dbReference type="EMBL" id="MBA9078701.1"/>
    </source>
</evidence>
<evidence type="ECO:0000259" key="1">
    <source>
        <dbReference type="Pfam" id="PF02698"/>
    </source>
</evidence>
<organism evidence="2 3">
    <name type="scientific">Rufibacter quisquiliarum</name>
    <dbReference type="NCBI Taxonomy" id="1549639"/>
    <lineage>
        <taxon>Bacteria</taxon>
        <taxon>Pseudomonadati</taxon>
        <taxon>Bacteroidota</taxon>
        <taxon>Cytophagia</taxon>
        <taxon>Cytophagales</taxon>
        <taxon>Hymenobacteraceae</taxon>
        <taxon>Rufibacter</taxon>
    </lineage>
</organism>
<comment type="caution">
    <text evidence="2">The sequence shown here is derived from an EMBL/GenBank/DDBJ whole genome shotgun (WGS) entry which is preliminary data.</text>
</comment>
<dbReference type="RefSeq" id="WP_182513840.1">
    <property type="nucleotide sequence ID" value="NZ_JACJIQ010000015.1"/>
</dbReference>
<dbReference type="EMBL" id="JACJIQ010000015">
    <property type="protein sequence ID" value="MBA9078701.1"/>
    <property type="molecule type" value="Genomic_DNA"/>
</dbReference>
<accession>A0A839GYE6</accession>
<sequence length="424" mass="47248">MTNRTNFHIYKKNLLAAGLVGLGLLWSCTSKVPATDPAAAPNNTQQILQQKIYPVLVALQEDRLRNELQKNAVLQGLARQRAQRVRQATQNCQDVPCLANAVQWSSADVQEAGNALVKAYAGSPALKEAIQPLRESGAYALYASQPDTAFLRSAWQHAAQAMNHATDVYLKGKKPRYPKIDAISFEGTDPAFQQTVRQTLEKVANDHGKGLFFEIPLHAALQALAINGRDEAARYEPLQEGMNAAPFRQAKTTPWKKYTYSVILVPGFGPEDPAIVLEEKAKVRCRMALERFKRGLAPFIVVSGGNVHPNKTPYNEAVEMKKYMVDSLGVAEEVVIIEPHARHTTTNLRNTNRLLYLLQLPLEKPILVVTDESQSSYILRFEKKAIQELGYAPFANLKKLSEVETEYYSVPASRHIDPLDHLDP</sequence>
<reference evidence="2 3" key="1">
    <citation type="submission" date="2020-08" db="EMBL/GenBank/DDBJ databases">
        <title>Genomic Encyclopedia of Type Strains, Phase IV (KMG-IV): sequencing the most valuable type-strain genomes for metagenomic binning, comparative biology and taxonomic classification.</title>
        <authorList>
            <person name="Goeker M."/>
        </authorList>
    </citation>
    <scope>NUCLEOTIDE SEQUENCE [LARGE SCALE GENOMIC DNA]</scope>
    <source>
        <strain evidence="2 3">DSM 29854</strain>
    </source>
</reference>
<feature type="domain" description="DUF218" evidence="1">
    <location>
        <begin position="262"/>
        <end position="385"/>
    </location>
</feature>
<dbReference type="Gene3D" id="3.40.50.620">
    <property type="entry name" value="HUPs"/>
    <property type="match status" value="1"/>
</dbReference>